<evidence type="ECO:0000313" key="2">
    <source>
        <dbReference type="Proteomes" id="UP000077755"/>
    </source>
</evidence>
<reference evidence="1" key="2">
    <citation type="submission" date="2022-03" db="EMBL/GenBank/DDBJ databases">
        <title>Draft title - Genomic analysis of global carrot germplasm unveils the trajectory of domestication and the origin of high carotenoid orange carrot.</title>
        <authorList>
            <person name="Iorizzo M."/>
            <person name="Ellison S."/>
            <person name="Senalik D."/>
            <person name="Macko-Podgorni A."/>
            <person name="Grzebelus D."/>
            <person name="Bostan H."/>
            <person name="Rolling W."/>
            <person name="Curaba J."/>
            <person name="Simon P."/>
        </authorList>
    </citation>
    <scope>NUCLEOTIDE SEQUENCE</scope>
    <source>
        <tissue evidence="1">Leaf</tissue>
    </source>
</reference>
<organism evidence="1 2">
    <name type="scientific">Daucus carota subsp. sativus</name>
    <name type="common">Carrot</name>
    <dbReference type="NCBI Taxonomy" id="79200"/>
    <lineage>
        <taxon>Eukaryota</taxon>
        <taxon>Viridiplantae</taxon>
        <taxon>Streptophyta</taxon>
        <taxon>Embryophyta</taxon>
        <taxon>Tracheophyta</taxon>
        <taxon>Spermatophyta</taxon>
        <taxon>Magnoliopsida</taxon>
        <taxon>eudicotyledons</taxon>
        <taxon>Gunneridae</taxon>
        <taxon>Pentapetalae</taxon>
        <taxon>asterids</taxon>
        <taxon>campanulids</taxon>
        <taxon>Apiales</taxon>
        <taxon>Apiaceae</taxon>
        <taxon>Apioideae</taxon>
        <taxon>Scandiceae</taxon>
        <taxon>Daucinae</taxon>
        <taxon>Daucus</taxon>
        <taxon>Daucus sect. Daucus</taxon>
    </lineage>
</organism>
<proteinExistence type="predicted"/>
<dbReference type="Pfam" id="PF04825">
    <property type="entry name" value="Rad21_Rec8_N"/>
    <property type="match status" value="1"/>
</dbReference>
<dbReference type="Proteomes" id="UP000077755">
    <property type="component" value="Chromosome 2"/>
</dbReference>
<protein>
    <submittedName>
        <fullName evidence="1">Uncharacterized protein</fullName>
    </submittedName>
</protein>
<dbReference type="InterPro" id="IPR006910">
    <property type="entry name" value="Rad21_Rec8_N"/>
</dbReference>
<dbReference type="Gramene" id="KZM80295">
    <property type="protein sequence ID" value="KZM80295"/>
    <property type="gene ID" value="DCAR_031986"/>
</dbReference>
<evidence type="ECO:0000313" key="1">
    <source>
        <dbReference type="EMBL" id="WOG86440.1"/>
    </source>
</evidence>
<gene>
    <name evidence="1" type="ORF">DCAR_0205644</name>
</gene>
<accession>A0A175Y9T8</accession>
<sequence length="78" mass="8576">MADRSLGKGPLRTILGAASCDSKLTKSIYASIDISTAVELIMNPEVPLAMRMSVIFCLELFEYTPNKWSLLLETPILS</sequence>
<keyword evidence="2" id="KW-1185">Reference proteome</keyword>
<dbReference type="EMBL" id="CP093344">
    <property type="protein sequence ID" value="WOG86440.1"/>
    <property type="molecule type" value="Genomic_DNA"/>
</dbReference>
<reference evidence="1" key="1">
    <citation type="journal article" date="2016" name="Nat. Genet.">
        <title>A high-quality carrot genome assembly provides new insights into carotenoid accumulation and asterid genome evolution.</title>
        <authorList>
            <person name="Iorizzo M."/>
            <person name="Ellison S."/>
            <person name="Senalik D."/>
            <person name="Zeng P."/>
            <person name="Satapoomin P."/>
            <person name="Huang J."/>
            <person name="Bowman M."/>
            <person name="Iovene M."/>
            <person name="Sanseverino W."/>
            <person name="Cavagnaro P."/>
            <person name="Yildiz M."/>
            <person name="Macko-Podgorni A."/>
            <person name="Moranska E."/>
            <person name="Grzebelus E."/>
            <person name="Grzebelus D."/>
            <person name="Ashrafi H."/>
            <person name="Zheng Z."/>
            <person name="Cheng S."/>
            <person name="Spooner D."/>
            <person name="Van Deynze A."/>
            <person name="Simon P."/>
        </authorList>
    </citation>
    <scope>NUCLEOTIDE SEQUENCE</scope>
    <source>
        <tissue evidence="1">Leaf</tissue>
    </source>
</reference>
<dbReference type="AlphaFoldDB" id="A0A175Y9T8"/>
<name>A0A175Y9T8_DAUCS</name>